<reference evidence="3 4" key="1">
    <citation type="submission" date="2024-09" db="EMBL/GenBank/DDBJ databases">
        <authorList>
            <person name="Sun Q."/>
            <person name="Mori K."/>
        </authorList>
    </citation>
    <scope>NUCLEOTIDE SEQUENCE [LARGE SCALE GENOMIC DNA]</scope>
    <source>
        <strain evidence="3 4">JCM 6917</strain>
    </source>
</reference>
<comment type="caution">
    <text evidence="3">The sequence shown here is derived from an EMBL/GenBank/DDBJ whole genome shotgun (WGS) entry which is preliminary data.</text>
</comment>
<organism evidence="3 4">
    <name type="scientific">Streptomyces cinereospinus</name>
    <dbReference type="NCBI Taxonomy" id="285561"/>
    <lineage>
        <taxon>Bacteria</taxon>
        <taxon>Bacillati</taxon>
        <taxon>Actinomycetota</taxon>
        <taxon>Actinomycetes</taxon>
        <taxon>Kitasatosporales</taxon>
        <taxon>Streptomycetaceae</taxon>
        <taxon>Streptomyces</taxon>
    </lineage>
</organism>
<keyword evidence="2" id="KW-0812">Transmembrane</keyword>
<evidence type="ECO:0000256" key="1">
    <source>
        <dbReference type="SAM" id="MobiDB-lite"/>
    </source>
</evidence>
<dbReference type="Proteomes" id="UP001589709">
    <property type="component" value="Unassembled WGS sequence"/>
</dbReference>
<evidence type="ECO:0000313" key="3">
    <source>
        <dbReference type="EMBL" id="MFB9461660.1"/>
    </source>
</evidence>
<feature type="region of interest" description="Disordered" evidence="1">
    <location>
        <begin position="1"/>
        <end position="20"/>
    </location>
</feature>
<sequence length="391" mass="41990">MSPVPSSPRPDEEQPSITDEQLAAFLREAAEGGTADVPKEPSARARMVTVRLREQDEQQAARPGRRHRWGRGPAGPPQPASPPGWRTGPSWRETEARGRRRRRLGTAVGVLLVVALSAVGIRPSLVLDRLPGDDGEPVSAAASSLPGGGPTLDAPFRGSPATSWAEGADAIVPPAARAASGMSAEQVELALWRTKEFLVAANLDARVRGGGQPARALELLDPKQPGMLSDARRALRSPDREHDPVALFSRFDPAEVRPAGDVVKVRGRMTFEAGKPGQVRVRADYTFVYPMVRAEDGAERVSRTIVRRELTMLLSDPARWAATAGKLQAERYDAAFFNVSCENDGGFLHPSFPTAAPTEAPPTGEAHDPYDLGTPLGELFEDGECAQVTRS</sequence>
<accession>A0ABV5MUH2</accession>
<name>A0ABV5MUH2_9ACTN</name>
<evidence type="ECO:0000256" key="2">
    <source>
        <dbReference type="SAM" id="Phobius"/>
    </source>
</evidence>
<keyword evidence="2" id="KW-1133">Transmembrane helix</keyword>
<protein>
    <submittedName>
        <fullName evidence="3">Uncharacterized protein</fullName>
    </submittedName>
</protein>
<proteinExistence type="predicted"/>
<feature type="transmembrane region" description="Helical" evidence="2">
    <location>
        <begin position="104"/>
        <end position="121"/>
    </location>
</feature>
<dbReference type="RefSeq" id="WP_381341310.1">
    <property type="nucleotide sequence ID" value="NZ_JBHMCY010000003.1"/>
</dbReference>
<gene>
    <name evidence="3" type="ORF">ACFF45_02665</name>
</gene>
<keyword evidence="2" id="KW-0472">Membrane</keyword>
<feature type="region of interest" description="Disordered" evidence="1">
    <location>
        <begin position="28"/>
        <end position="100"/>
    </location>
</feature>
<evidence type="ECO:0000313" key="4">
    <source>
        <dbReference type="Proteomes" id="UP001589709"/>
    </source>
</evidence>
<keyword evidence="4" id="KW-1185">Reference proteome</keyword>
<dbReference type="EMBL" id="JBHMCY010000003">
    <property type="protein sequence ID" value="MFB9461660.1"/>
    <property type="molecule type" value="Genomic_DNA"/>
</dbReference>
<feature type="region of interest" description="Disordered" evidence="1">
    <location>
        <begin position="134"/>
        <end position="159"/>
    </location>
</feature>